<evidence type="ECO:0000313" key="1">
    <source>
        <dbReference type="EMBL" id="KAF9956948.1"/>
    </source>
</evidence>
<protein>
    <submittedName>
        <fullName evidence="1">Uncharacterized protein</fullName>
    </submittedName>
</protein>
<evidence type="ECO:0000313" key="2">
    <source>
        <dbReference type="Proteomes" id="UP000749646"/>
    </source>
</evidence>
<dbReference type="Gene3D" id="3.80.10.10">
    <property type="entry name" value="Ribonuclease Inhibitor"/>
    <property type="match status" value="1"/>
</dbReference>
<dbReference type="EMBL" id="JAAAHW010006647">
    <property type="protein sequence ID" value="KAF9956948.1"/>
    <property type="molecule type" value="Genomic_DNA"/>
</dbReference>
<sequence>MPCLEELDLTTWVLSNELMYRILSGCAGTLKKLTLETIYGFDEGLFLYDNGSNSNGVGSKWILPHVVFLRLRLAWAGPPISVLLPQLCPSLEYIRLTLDMEQYSLPELVSALRKNCPKLHTIRYFEGYSDSYDLGFPPEPQLYASLFKDSFSTPGLRYATMELPEGLDQHMLDALLFHASTLETLEFKFSLNERSSDRQPFCTTQDMKRVVELLVRCEKLKIFGLSQVNCLVQTLDELSSLPWRCCGLERLNIDGYRPSYPIHQGMRQQGFHQEYRDVGQGWFLKPELDTSSLKDALLDGGWKRRLFGHMYRISGIKHAKYVKLNKTEFFAKDLLPST</sequence>
<gene>
    <name evidence="1" type="ORF">BGZ65_002331</name>
</gene>
<accession>A0A9P6J190</accession>
<dbReference type="InterPro" id="IPR032675">
    <property type="entry name" value="LRR_dom_sf"/>
</dbReference>
<dbReference type="Proteomes" id="UP000749646">
    <property type="component" value="Unassembled WGS sequence"/>
</dbReference>
<keyword evidence="2" id="KW-1185">Reference proteome</keyword>
<dbReference type="AlphaFoldDB" id="A0A9P6J190"/>
<dbReference type="OrthoDB" id="2441267at2759"/>
<comment type="caution">
    <text evidence="1">The sequence shown here is derived from an EMBL/GenBank/DDBJ whole genome shotgun (WGS) entry which is preliminary data.</text>
</comment>
<reference evidence="1" key="1">
    <citation type="journal article" date="2020" name="Fungal Divers.">
        <title>Resolving the Mortierellaceae phylogeny through synthesis of multi-gene phylogenetics and phylogenomics.</title>
        <authorList>
            <person name="Vandepol N."/>
            <person name="Liber J."/>
            <person name="Desiro A."/>
            <person name="Na H."/>
            <person name="Kennedy M."/>
            <person name="Barry K."/>
            <person name="Grigoriev I.V."/>
            <person name="Miller A.N."/>
            <person name="O'Donnell K."/>
            <person name="Stajich J.E."/>
            <person name="Bonito G."/>
        </authorList>
    </citation>
    <scope>NUCLEOTIDE SEQUENCE</scope>
    <source>
        <strain evidence="1">MES-2147</strain>
    </source>
</reference>
<organism evidence="1 2">
    <name type="scientific">Modicella reniformis</name>
    <dbReference type="NCBI Taxonomy" id="1440133"/>
    <lineage>
        <taxon>Eukaryota</taxon>
        <taxon>Fungi</taxon>
        <taxon>Fungi incertae sedis</taxon>
        <taxon>Mucoromycota</taxon>
        <taxon>Mortierellomycotina</taxon>
        <taxon>Mortierellomycetes</taxon>
        <taxon>Mortierellales</taxon>
        <taxon>Mortierellaceae</taxon>
        <taxon>Modicella</taxon>
    </lineage>
</organism>
<proteinExistence type="predicted"/>
<name>A0A9P6J190_9FUNG</name>